<organism evidence="2 3">
    <name type="scientific">Rhizophagus irregularis (strain DAOM 197198w)</name>
    <name type="common">Glomus intraradices</name>
    <dbReference type="NCBI Taxonomy" id="1432141"/>
    <lineage>
        <taxon>Eukaryota</taxon>
        <taxon>Fungi</taxon>
        <taxon>Fungi incertae sedis</taxon>
        <taxon>Mucoromycota</taxon>
        <taxon>Glomeromycotina</taxon>
        <taxon>Glomeromycetes</taxon>
        <taxon>Glomerales</taxon>
        <taxon>Glomeraceae</taxon>
        <taxon>Rhizophagus</taxon>
    </lineage>
</organism>
<keyword evidence="3" id="KW-1185">Reference proteome</keyword>
<proteinExistence type="predicted"/>
<dbReference type="OrthoDB" id="2385356at2759"/>
<reference evidence="2 3" key="1">
    <citation type="submission" date="2014-02" db="EMBL/GenBank/DDBJ databases">
        <title>Single nucleus genome sequencing reveals high similarity among nuclei of an endomycorrhizal fungus.</title>
        <authorList>
            <person name="Lin K."/>
            <person name="Geurts R."/>
            <person name="Zhang Z."/>
            <person name="Limpens E."/>
            <person name="Saunders D.G."/>
            <person name="Mu D."/>
            <person name="Pang E."/>
            <person name="Cao H."/>
            <person name="Cha H."/>
            <person name="Lin T."/>
            <person name="Zhou Q."/>
            <person name="Shang Y."/>
            <person name="Li Y."/>
            <person name="Ivanov S."/>
            <person name="Sharma T."/>
            <person name="Velzen R.V."/>
            <person name="Ruijter N.D."/>
            <person name="Aanen D.K."/>
            <person name="Win J."/>
            <person name="Kamoun S."/>
            <person name="Bisseling T."/>
            <person name="Huang S."/>
        </authorList>
    </citation>
    <scope>NUCLEOTIDE SEQUENCE [LARGE SCALE GENOMIC DNA]</scope>
    <source>
        <strain evidence="3">DAOM197198w</strain>
    </source>
</reference>
<feature type="region of interest" description="Disordered" evidence="1">
    <location>
        <begin position="88"/>
        <end position="111"/>
    </location>
</feature>
<evidence type="ECO:0000313" key="2">
    <source>
        <dbReference type="EMBL" id="EXX57379.1"/>
    </source>
</evidence>
<gene>
    <name evidence="2" type="ORF">RirG_207820</name>
</gene>
<dbReference type="EMBL" id="JEMT01027399">
    <property type="protein sequence ID" value="EXX57379.1"/>
    <property type="molecule type" value="Genomic_DNA"/>
</dbReference>
<dbReference type="Proteomes" id="UP000022910">
    <property type="component" value="Unassembled WGS sequence"/>
</dbReference>
<evidence type="ECO:0000313" key="3">
    <source>
        <dbReference type="Proteomes" id="UP000022910"/>
    </source>
</evidence>
<dbReference type="HOGENOM" id="CLU_2265159_0_0_1"/>
<name>A0A015JQR3_RHIIW</name>
<accession>A0A015JQR3</accession>
<feature type="compositionally biased region" description="Low complexity" evidence="1">
    <location>
        <begin position="88"/>
        <end position="101"/>
    </location>
</feature>
<sequence>MSTNQQINMYTASSSSANWRFTLSDGERKTNVKRLFVLFEVFNINLNVNQRFTASKKWEDDAHKRAKSKYEYNQTLVAKMRAIQQQQLQQKQRRQQQQNQQTDAVEILRSS</sequence>
<evidence type="ECO:0000256" key="1">
    <source>
        <dbReference type="SAM" id="MobiDB-lite"/>
    </source>
</evidence>
<protein>
    <submittedName>
        <fullName evidence="2">Uncharacterized protein</fullName>
    </submittedName>
</protein>
<comment type="caution">
    <text evidence="2">The sequence shown here is derived from an EMBL/GenBank/DDBJ whole genome shotgun (WGS) entry which is preliminary data.</text>
</comment>
<dbReference type="AlphaFoldDB" id="A0A015JQR3"/>